<dbReference type="AlphaFoldDB" id="Q2NVB9"/>
<evidence type="ECO:0000313" key="5">
    <source>
        <dbReference type="Proteomes" id="UP000001932"/>
    </source>
</evidence>
<gene>
    <name evidence="3" type="ordered locus">SG0631</name>
    <name evidence="4" type="ORF">SGGMMB4_01454</name>
</gene>
<keyword evidence="5" id="KW-1185">Reference proteome</keyword>
<dbReference type="eggNOG" id="COG3416">
    <property type="taxonomic scope" value="Bacteria"/>
</dbReference>
<dbReference type="OrthoDB" id="122910at2"/>
<dbReference type="EMBL" id="LN854557">
    <property type="protein sequence ID" value="CRL44368.1"/>
    <property type="molecule type" value="Genomic_DNA"/>
</dbReference>
<dbReference type="BioCyc" id="SGLO343509:SGP1_RS05500-MONOMER"/>
<feature type="coiled-coil region" evidence="1">
    <location>
        <begin position="52"/>
        <end position="79"/>
    </location>
</feature>
<evidence type="ECO:0000313" key="6">
    <source>
        <dbReference type="Proteomes" id="UP000245838"/>
    </source>
</evidence>
<dbReference type="Pfam" id="PF09849">
    <property type="entry name" value="DUF2076"/>
    <property type="match status" value="1"/>
</dbReference>
<dbReference type="HOGENOM" id="CLU_082335_1_0_6"/>
<evidence type="ECO:0000313" key="4">
    <source>
        <dbReference type="EMBL" id="CRL44368.1"/>
    </source>
</evidence>
<name>Q2NVB9_SODGM</name>
<accession>Q2NVB9</accession>
<evidence type="ECO:0000256" key="2">
    <source>
        <dbReference type="SAM" id="MobiDB-lite"/>
    </source>
</evidence>
<reference evidence="3 5" key="1">
    <citation type="journal article" date="2006" name="Genome Res.">
        <title>Massive genome erosion and functional adaptations provide insights into the symbiotic lifestyle of Sodalis glossinidius in the tsetse host.</title>
        <authorList>
            <person name="Toh H."/>
            <person name="Weiss B.L."/>
            <person name="Perkin S.A.H."/>
            <person name="Yamashita A."/>
            <person name="Oshima K."/>
            <person name="Hattori M."/>
            <person name="Aksoy S."/>
        </authorList>
    </citation>
    <scope>NUCLEOTIDE SEQUENCE [LARGE SCALE GENOMIC DNA]</scope>
    <source>
        <strain evidence="5">morsitans</strain>
        <strain evidence="3">Morsitans</strain>
    </source>
</reference>
<dbReference type="STRING" id="343509.SG0631"/>
<sequence>MQSEEQRLIEGLFQRLKQAEQNAGPRDVEADRQIQSFVQQQPAAPYYMAQSMLVQEAALNRLNQQVQQLQNEVAQLKATAQQRPAGGGFLSGLFCTERQQPSALPWGNQPSQQQAVGYSGYAQPYNSPRGGGFLSGALQTAAGVAGGVVLGNMLTNMFHQSAPQEIVNIIDDPAASLTGGSDPLLNQDFNADNLDNFNNVSNSHFFDQNSDPGNTDYNDFGDDDFSNDDDDFI</sequence>
<evidence type="ECO:0000256" key="1">
    <source>
        <dbReference type="SAM" id="Coils"/>
    </source>
</evidence>
<organism evidence="3 5">
    <name type="scientific">Sodalis glossinidius (strain morsitans)</name>
    <dbReference type="NCBI Taxonomy" id="343509"/>
    <lineage>
        <taxon>Bacteria</taxon>
        <taxon>Pseudomonadati</taxon>
        <taxon>Pseudomonadota</taxon>
        <taxon>Gammaproteobacteria</taxon>
        <taxon>Enterobacterales</taxon>
        <taxon>Bruguierivoracaceae</taxon>
        <taxon>Sodalis</taxon>
    </lineage>
</organism>
<dbReference type="EMBL" id="AP008232">
    <property type="protein sequence ID" value="BAE73906.1"/>
    <property type="molecule type" value="Genomic_DNA"/>
</dbReference>
<feature type="compositionally biased region" description="Acidic residues" evidence="2">
    <location>
        <begin position="219"/>
        <end position="233"/>
    </location>
</feature>
<reference evidence="4 6" key="2">
    <citation type="submission" date="2015-05" db="EMBL/GenBank/DDBJ databases">
        <authorList>
            <person name="Goodhead I."/>
        </authorList>
    </citation>
    <scope>NUCLEOTIDE SEQUENCE [LARGE SCALE GENOMIC DNA]</scope>
    <source>
        <strain evidence="4">B4</strain>
        <strain evidence="6">morsitans</strain>
    </source>
</reference>
<protein>
    <recommendedName>
        <fullName evidence="7">Periplasmic ligand-binding sensor protein</fullName>
    </recommendedName>
</protein>
<dbReference type="Proteomes" id="UP000001932">
    <property type="component" value="Chromosome"/>
</dbReference>
<keyword evidence="1" id="KW-0175">Coiled coil</keyword>
<dbReference type="RefSeq" id="WP_011410384.1">
    <property type="nucleotide sequence ID" value="NC_007712.1"/>
</dbReference>
<proteinExistence type="predicted"/>
<evidence type="ECO:0000313" key="3">
    <source>
        <dbReference type="EMBL" id="BAE73906.1"/>
    </source>
</evidence>
<dbReference type="Proteomes" id="UP000245838">
    <property type="component" value="Chromosome sggmmb4_Chromosome"/>
</dbReference>
<dbReference type="KEGG" id="sgl:SG0631"/>
<evidence type="ECO:0008006" key="7">
    <source>
        <dbReference type="Google" id="ProtNLM"/>
    </source>
</evidence>
<feature type="region of interest" description="Disordered" evidence="2">
    <location>
        <begin position="205"/>
        <end position="233"/>
    </location>
</feature>
<dbReference type="InterPro" id="IPR018648">
    <property type="entry name" value="DUF2076"/>
</dbReference>